<reference evidence="2 3" key="1">
    <citation type="journal article" date="2015" name="Genome Announc.">
        <title>Expanding the biotechnology potential of lactobacilli through comparative genomics of 213 strains and associated genera.</title>
        <authorList>
            <person name="Sun Z."/>
            <person name="Harris H.M."/>
            <person name="McCann A."/>
            <person name="Guo C."/>
            <person name="Argimon S."/>
            <person name="Zhang W."/>
            <person name="Yang X."/>
            <person name="Jeffery I.B."/>
            <person name="Cooney J.C."/>
            <person name="Kagawa T.F."/>
            <person name="Liu W."/>
            <person name="Song Y."/>
            <person name="Salvetti E."/>
            <person name="Wrobel A."/>
            <person name="Rasinkangas P."/>
            <person name="Parkhill J."/>
            <person name="Rea M.C."/>
            <person name="O'Sullivan O."/>
            <person name="Ritari J."/>
            <person name="Douillard F.P."/>
            <person name="Paul Ross R."/>
            <person name="Yang R."/>
            <person name="Briner A.E."/>
            <person name="Felis G.E."/>
            <person name="de Vos W.M."/>
            <person name="Barrangou R."/>
            <person name="Klaenhammer T.R."/>
            <person name="Caufield P.W."/>
            <person name="Cui Y."/>
            <person name="Zhang H."/>
            <person name="O'Toole P.W."/>
        </authorList>
    </citation>
    <scope>NUCLEOTIDE SEQUENCE [LARGE SCALE GENOMIC DNA]</scope>
    <source>
        <strain evidence="2 3">DSM 22696</strain>
    </source>
</reference>
<dbReference type="PATRIC" id="fig|348151.3.peg.687"/>
<dbReference type="InterPro" id="IPR009057">
    <property type="entry name" value="Homeodomain-like_sf"/>
</dbReference>
<evidence type="ECO:0000313" key="4">
    <source>
        <dbReference type="Proteomes" id="UP000321429"/>
    </source>
</evidence>
<keyword evidence="3" id="KW-1185">Reference proteome</keyword>
<evidence type="ECO:0000313" key="1">
    <source>
        <dbReference type="EMBL" id="GEK29049.1"/>
    </source>
</evidence>
<dbReference type="EMBL" id="JQCB01000019">
    <property type="protein sequence ID" value="KRN93869.1"/>
    <property type="molecule type" value="Genomic_DNA"/>
</dbReference>
<dbReference type="Proteomes" id="UP000051139">
    <property type="component" value="Unassembled WGS sequence"/>
</dbReference>
<dbReference type="SUPFAM" id="SSF48498">
    <property type="entry name" value="Tetracyclin repressor-like, C-terminal domain"/>
    <property type="match status" value="1"/>
</dbReference>
<dbReference type="EMBL" id="BJUD01000029">
    <property type="protein sequence ID" value="GEK29049.1"/>
    <property type="molecule type" value="Genomic_DNA"/>
</dbReference>
<gene>
    <name evidence="2" type="ORF">IV55_GL000671</name>
    <name evidence="1" type="ORF">LSI01_13600</name>
</gene>
<dbReference type="Gene3D" id="1.10.10.60">
    <property type="entry name" value="Homeodomain-like"/>
    <property type="match status" value="1"/>
</dbReference>
<proteinExistence type="predicted"/>
<reference evidence="1 4" key="2">
    <citation type="submission" date="2019-07" db="EMBL/GenBank/DDBJ databases">
        <title>Whole genome shotgun sequence of Lactobacillus siliginis NBRC 101315.</title>
        <authorList>
            <person name="Hosoyama A."/>
            <person name="Uohara A."/>
            <person name="Ohji S."/>
            <person name="Ichikawa N."/>
        </authorList>
    </citation>
    <scope>NUCLEOTIDE SEQUENCE [LARGE SCALE GENOMIC DNA]</scope>
    <source>
        <strain evidence="1 4">NBRC 101315</strain>
    </source>
</reference>
<dbReference type="InterPro" id="IPR036271">
    <property type="entry name" value="Tet_transcr_reg_TetR-rel_C_sf"/>
</dbReference>
<dbReference type="Gene3D" id="1.10.357.10">
    <property type="entry name" value="Tetracycline Repressor, domain 2"/>
    <property type="match status" value="1"/>
</dbReference>
<evidence type="ECO:0008006" key="5">
    <source>
        <dbReference type="Google" id="ProtNLM"/>
    </source>
</evidence>
<name>A0A0R2L4N3_9LACO</name>
<sequence length="188" mass="21223">MKTTLTRELIVSEAYQVAEAETIAKLSLRGMARRLEVQPQRLYHFFPSLDDLKLAVAMHGRDILMHQLYEKLVPVSGRDALYVFADTVFDFAKTHPSFQEMLTLAYKGHHVDAEIEETSANIGSILMAILTPMIDDETKRKQFAQAYLSLLFGYAKLSLYGFFGEGDLQGNLDDMIAFLAVALPEQKN</sequence>
<dbReference type="RefSeq" id="WP_057811568.1">
    <property type="nucleotide sequence ID" value="NZ_BJUD01000029.1"/>
</dbReference>
<organism evidence="2 3">
    <name type="scientific">Furfurilactobacillus siliginis</name>
    <dbReference type="NCBI Taxonomy" id="348151"/>
    <lineage>
        <taxon>Bacteria</taxon>
        <taxon>Bacillati</taxon>
        <taxon>Bacillota</taxon>
        <taxon>Bacilli</taxon>
        <taxon>Lactobacillales</taxon>
        <taxon>Lactobacillaceae</taxon>
        <taxon>Furfurilactobacillus</taxon>
    </lineage>
</organism>
<dbReference type="Proteomes" id="UP000321429">
    <property type="component" value="Unassembled WGS sequence"/>
</dbReference>
<protein>
    <recommendedName>
        <fullName evidence="5">TetR family transcriptional regulator</fullName>
    </recommendedName>
</protein>
<dbReference type="SUPFAM" id="SSF46689">
    <property type="entry name" value="Homeodomain-like"/>
    <property type="match status" value="1"/>
</dbReference>
<evidence type="ECO:0000313" key="2">
    <source>
        <dbReference type="EMBL" id="KRN93869.1"/>
    </source>
</evidence>
<dbReference type="STRING" id="348151.IV55_GL000671"/>
<dbReference type="AlphaFoldDB" id="A0A0R2L4N3"/>
<comment type="caution">
    <text evidence="2">The sequence shown here is derived from an EMBL/GenBank/DDBJ whole genome shotgun (WGS) entry which is preliminary data.</text>
</comment>
<accession>A0A0R2L4N3</accession>
<dbReference type="OrthoDB" id="71867at2"/>
<evidence type="ECO:0000313" key="3">
    <source>
        <dbReference type="Proteomes" id="UP000051139"/>
    </source>
</evidence>